<keyword evidence="5" id="KW-0788">Thiol protease</keyword>
<keyword evidence="4" id="KW-0378">Hydrolase</keyword>
<dbReference type="InterPro" id="IPR000668">
    <property type="entry name" value="Peptidase_C1A_C"/>
</dbReference>
<dbReference type="PROSITE" id="PS00139">
    <property type="entry name" value="THIOL_PROTEASE_CYS"/>
    <property type="match status" value="1"/>
</dbReference>
<dbReference type="PANTHER" id="PTHR12411">
    <property type="entry name" value="CYSTEINE PROTEASE FAMILY C1-RELATED"/>
    <property type="match status" value="1"/>
</dbReference>
<accession>A0A2H8TMP3</accession>
<dbReference type="SUPFAM" id="SSF54001">
    <property type="entry name" value="Cysteine proteinases"/>
    <property type="match status" value="1"/>
</dbReference>
<dbReference type="Pfam" id="PF00112">
    <property type="entry name" value="Peptidase_C1"/>
    <property type="match status" value="1"/>
</dbReference>
<evidence type="ECO:0000256" key="6">
    <source>
        <dbReference type="ARBA" id="ARBA00023145"/>
    </source>
</evidence>
<proteinExistence type="inferred from homology"/>
<evidence type="ECO:0000256" key="3">
    <source>
        <dbReference type="ARBA" id="ARBA00022729"/>
    </source>
</evidence>
<dbReference type="PROSITE" id="PS00639">
    <property type="entry name" value="THIOL_PROTEASE_HIS"/>
    <property type="match status" value="1"/>
</dbReference>
<dbReference type="GO" id="GO:0006508">
    <property type="term" value="P:proteolysis"/>
    <property type="evidence" value="ECO:0007669"/>
    <property type="project" value="UniProtKB-KW"/>
</dbReference>
<evidence type="ECO:0000256" key="4">
    <source>
        <dbReference type="ARBA" id="ARBA00022801"/>
    </source>
</evidence>
<dbReference type="InterPro" id="IPR038765">
    <property type="entry name" value="Papain-like_cys_pep_sf"/>
</dbReference>
<dbReference type="InterPro" id="IPR000169">
    <property type="entry name" value="Pept_cys_AS"/>
</dbReference>
<dbReference type="PRINTS" id="PR00705">
    <property type="entry name" value="PAPAIN"/>
</dbReference>
<dbReference type="FunFam" id="3.90.70.10:FF:000031">
    <property type="entry name" value="Cathepsin B"/>
    <property type="match status" value="1"/>
</dbReference>
<evidence type="ECO:0000313" key="9">
    <source>
        <dbReference type="EMBL" id="MBW15299.1"/>
    </source>
</evidence>
<keyword evidence="7" id="KW-1015">Disulfide bond</keyword>
<sequence>MFVGYDRIIIGFILCFNVISCTPLFKVNHIIQIVNSIPKHSWKAGINFYPSFLTNVSHLMGVLPLNKLSENDILLTNDLSIDFEPLPESYDVTQTWSECKSVVSIKDQSNCGSCWALSTASAFGDRLCIATNMNYNRVLSGEYINSCCNGKCGNGCNGGYPEKAWKFIKKNGLCTGGEYNSNEGCQPYSIFPCPINTNYCSKKNEETPQCYKNQCTNSYYEIPLSSDLYYATKVYSVRPKPEIIMNDIYKNGPVVAAMKVYEDFIHYKGGIYQYTTGELKGDHAVKIMGWGQDDGIDYWLCANTWGTSWGMGGMFKIRRGRNECGIESRITGGLPKI</sequence>
<keyword evidence="2" id="KW-0645">Protease</keyword>
<dbReference type="OrthoDB" id="3789175at2759"/>
<evidence type="ECO:0000256" key="5">
    <source>
        <dbReference type="ARBA" id="ARBA00022807"/>
    </source>
</evidence>
<comment type="similarity">
    <text evidence="1">Belongs to the peptidase C1 family.</text>
</comment>
<evidence type="ECO:0000256" key="2">
    <source>
        <dbReference type="ARBA" id="ARBA00022670"/>
    </source>
</evidence>
<evidence type="ECO:0000259" key="8">
    <source>
        <dbReference type="SMART" id="SM00645"/>
    </source>
</evidence>
<dbReference type="Gene3D" id="3.90.70.10">
    <property type="entry name" value="Cysteine proteinases"/>
    <property type="match status" value="1"/>
</dbReference>
<dbReference type="GO" id="GO:0008234">
    <property type="term" value="F:cysteine-type peptidase activity"/>
    <property type="evidence" value="ECO:0007669"/>
    <property type="project" value="UniProtKB-KW"/>
</dbReference>
<dbReference type="CDD" id="cd02620">
    <property type="entry name" value="Peptidase_C1A_CathepsinB"/>
    <property type="match status" value="1"/>
</dbReference>
<dbReference type="SMART" id="SM00645">
    <property type="entry name" value="Pept_C1"/>
    <property type="match status" value="1"/>
</dbReference>
<dbReference type="InterPro" id="IPR025660">
    <property type="entry name" value="Pept_his_AS"/>
</dbReference>
<keyword evidence="3" id="KW-0732">Signal</keyword>
<evidence type="ECO:0000256" key="7">
    <source>
        <dbReference type="ARBA" id="ARBA00023157"/>
    </source>
</evidence>
<name>A0A2H8TMP3_9HEMI</name>
<protein>
    <submittedName>
        <fullName evidence="9">Cathepsin B</fullName>
    </submittedName>
</protein>
<feature type="domain" description="Peptidase C1A papain C-terminal" evidence="8">
    <location>
        <begin position="86"/>
        <end position="334"/>
    </location>
</feature>
<reference evidence="9" key="1">
    <citation type="submission" date="2017-10" db="EMBL/GenBank/DDBJ databases">
        <title>Transcriptome Assembly of Sugarcane Aphid Adults.</title>
        <authorList>
            <person name="Scully E.D."/>
            <person name="Palmer N.A."/>
            <person name="Geib S.M."/>
            <person name="Sarath G."/>
            <person name="Sattler S.E."/>
        </authorList>
    </citation>
    <scope>NUCLEOTIDE SEQUENCE</scope>
    <source>
        <tissue evidence="9">Whole body</tissue>
    </source>
</reference>
<evidence type="ECO:0000256" key="1">
    <source>
        <dbReference type="ARBA" id="ARBA00008455"/>
    </source>
</evidence>
<keyword evidence="6" id="KW-0865">Zymogen</keyword>
<dbReference type="EMBL" id="GFXV01003494">
    <property type="protein sequence ID" value="MBW15299.1"/>
    <property type="molecule type" value="Transcribed_RNA"/>
</dbReference>
<gene>
    <name evidence="9" type="primary">CTSB_1</name>
</gene>
<organism evidence="9">
    <name type="scientific">Melanaphis sacchari</name>
    <dbReference type="NCBI Taxonomy" id="742174"/>
    <lineage>
        <taxon>Eukaryota</taxon>
        <taxon>Metazoa</taxon>
        <taxon>Ecdysozoa</taxon>
        <taxon>Arthropoda</taxon>
        <taxon>Hexapoda</taxon>
        <taxon>Insecta</taxon>
        <taxon>Pterygota</taxon>
        <taxon>Neoptera</taxon>
        <taxon>Paraneoptera</taxon>
        <taxon>Hemiptera</taxon>
        <taxon>Sternorrhyncha</taxon>
        <taxon>Aphidomorpha</taxon>
        <taxon>Aphidoidea</taxon>
        <taxon>Aphididae</taxon>
        <taxon>Aphidini</taxon>
        <taxon>Melanaphis</taxon>
    </lineage>
</organism>
<dbReference type="AlphaFoldDB" id="A0A2H8TMP3"/>
<dbReference type="InterPro" id="IPR013128">
    <property type="entry name" value="Peptidase_C1A"/>
</dbReference>